<feature type="chain" id="PRO_5014174867" evidence="1">
    <location>
        <begin position="30"/>
        <end position="144"/>
    </location>
</feature>
<accession>A0A2I0ADU6</accession>
<keyword evidence="1" id="KW-0732">Signal</keyword>
<evidence type="ECO:0000313" key="3">
    <source>
        <dbReference type="Proteomes" id="UP000236161"/>
    </source>
</evidence>
<feature type="signal peptide" evidence="1">
    <location>
        <begin position="1"/>
        <end position="29"/>
    </location>
</feature>
<keyword evidence="3" id="KW-1185">Reference proteome</keyword>
<gene>
    <name evidence="2" type="ORF">AXF42_Ash021339</name>
</gene>
<protein>
    <submittedName>
        <fullName evidence="2">Uncharacterized protein</fullName>
    </submittedName>
</protein>
<proteinExistence type="predicted"/>
<dbReference type="EMBL" id="KZ451992">
    <property type="protein sequence ID" value="PKA53727.1"/>
    <property type="molecule type" value="Genomic_DNA"/>
</dbReference>
<organism evidence="2 3">
    <name type="scientific">Apostasia shenzhenica</name>
    <dbReference type="NCBI Taxonomy" id="1088818"/>
    <lineage>
        <taxon>Eukaryota</taxon>
        <taxon>Viridiplantae</taxon>
        <taxon>Streptophyta</taxon>
        <taxon>Embryophyta</taxon>
        <taxon>Tracheophyta</taxon>
        <taxon>Spermatophyta</taxon>
        <taxon>Magnoliopsida</taxon>
        <taxon>Liliopsida</taxon>
        <taxon>Asparagales</taxon>
        <taxon>Orchidaceae</taxon>
        <taxon>Apostasioideae</taxon>
        <taxon>Apostasia</taxon>
    </lineage>
</organism>
<dbReference type="Proteomes" id="UP000236161">
    <property type="component" value="Unassembled WGS sequence"/>
</dbReference>
<sequence length="144" mass="16015">MASANRLLLSHTVVLLLLLLLRLTTEANGNWINLEHADPEGELVDIASQIALQLIRKDTTQTLSTAMLLATLLANVQEVGPSLILVHVQLFVTVRPSHHRTRPIVVMEEVFFQAMISMSSFMHGDVRLRSLIAGSYLLNHKSLN</sequence>
<dbReference type="AlphaFoldDB" id="A0A2I0ADU6"/>
<reference evidence="2 3" key="1">
    <citation type="journal article" date="2017" name="Nature">
        <title>The Apostasia genome and the evolution of orchids.</title>
        <authorList>
            <person name="Zhang G.Q."/>
            <person name="Liu K.W."/>
            <person name="Li Z."/>
            <person name="Lohaus R."/>
            <person name="Hsiao Y.Y."/>
            <person name="Niu S.C."/>
            <person name="Wang J.Y."/>
            <person name="Lin Y.C."/>
            <person name="Xu Q."/>
            <person name="Chen L.J."/>
            <person name="Yoshida K."/>
            <person name="Fujiwara S."/>
            <person name="Wang Z.W."/>
            <person name="Zhang Y.Q."/>
            <person name="Mitsuda N."/>
            <person name="Wang M."/>
            <person name="Liu G.H."/>
            <person name="Pecoraro L."/>
            <person name="Huang H.X."/>
            <person name="Xiao X.J."/>
            <person name="Lin M."/>
            <person name="Wu X.Y."/>
            <person name="Wu W.L."/>
            <person name="Chen Y.Y."/>
            <person name="Chang S.B."/>
            <person name="Sakamoto S."/>
            <person name="Ohme-Takagi M."/>
            <person name="Yagi M."/>
            <person name="Zeng S.J."/>
            <person name="Shen C.Y."/>
            <person name="Yeh C.M."/>
            <person name="Luo Y.B."/>
            <person name="Tsai W.C."/>
            <person name="Van de Peer Y."/>
            <person name="Liu Z.J."/>
        </authorList>
    </citation>
    <scope>NUCLEOTIDE SEQUENCE [LARGE SCALE GENOMIC DNA]</scope>
    <source>
        <strain evidence="3">cv. Shenzhen</strain>
        <tissue evidence="2">Stem</tissue>
    </source>
</reference>
<evidence type="ECO:0000256" key="1">
    <source>
        <dbReference type="SAM" id="SignalP"/>
    </source>
</evidence>
<evidence type="ECO:0000313" key="2">
    <source>
        <dbReference type="EMBL" id="PKA53727.1"/>
    </source>
</evidence>
<name>A0A2I0ADU6_9ASPA</name>